<evidence type="ECO:0000256" key="2">
    <source>
        <dbReference type="ARBA" id="ARBA00010065"/>
    </source>
</evidence>
<keyword evidence="6 9" id="KW-1133">Transmembrane helix</keyword>
<dbReference type="Pfam" id="PF20154">
    <property type="entry name" value="LNT_N"/>
    <property type="match status" value="1"/>
</dbReference>
<gene>
    <name evidence="9 11" type="primary">lnt</name>
    <name evidence="11" type="ORF">ACFOW1_07765</name>
</gene>
<dbReference type="InterPro" id="IPR036526">
    <property type="entry name" value="C-N_Hydrolase_sf"/>
</dbReference>
<keyword evidence="8 9" id="KW-0012">Acyltransferase</keyword>
<dbReference type="PANTHER" id="PTHR38686">
    <property type="entry name" value="APOLIPOPROTEIN N-ACYLTRANSFERASE"/>
    <property type="match status" value="1"/>
</dbReference>
<dbReference type="SUPFAM" id="SSF56317">
    <property type="entry name" value="Carbon-nitrogen hydrolase"/>
    <property type="match status" value="1"/>
</dbReference>
<comment type="similarity">
    <text evidence="2 9">Belongs to the CN hydrolase family. Apolipoprotein N-acyltransferase subfamily.</text>
</comment>
<evidence type="ECO:0000256" key="3">
    <source>
        <dbReference type="ARBA" id="ARBA00022475"/>
    </source>
</evidence>
<comment type="function">
    <text evidence="9">Catalyzes the phospholipid dependent N-acylation of the N-terminal cysteine of apolipoprotein, the last step in lipoprotein maturation.</text>
</comment>
<dbReference type="EMBL" id="JBHSDC010000012">
    <property type="protein sequence ID" value="MFC4231783.1"/>
    <property type="molecule type" value="Genomic_DNA"/>
</dbReference>
<comment type="caution">
    <text evidence="11">The sequence shown here is derived from an EMBL/GenBank/DDBJ whole genome shotgun (WGS) entry which is preliminary data.</text>
</comment>
<dbReference type="Proteomes" id="UP001595906">
    <property type="component" value="Unassembled WGS sequence"/>
</dbReference>
<evidence type="ECO:0000259" key="10">
    <source>
        <dbReference type="PROSITE" id="PS50263"/>
    </source>
</evidence>
<feature type="domain" description="CN hydrolase" evidence="10">
    <location>
        <begin position="225"/>
        <end position="490"/>
    </location>
</feature>
<dbReference type="InterPro" id="IPR003010">
    <property type="entry name" value="C-N_Hydrolase"/>
</dbReference>
<organism evidence="11 12">
    <name type="scientific">Parasediminibacterium paludis</name>
    <dbReference type="NCBI Taxonomy" id="908966"/>
    <lineage>
        <taxon>Bacteria</taxon>
        <taxon>Pseudomonadati</taxon>
        <taxon>Bacteroidota</taxon>
        <taxon>Chitinophagia</taxon>
        <taxon>Chitinophagales</taxon>
        <taxon>Chitinophagaceae</taxon>
        <taxon>Parasediminibacterium</taxon>
    </lineage>
</organism>
<keyword evidence="5 9" id="KW-0812">Transmembrane</keyword>
<dbReference type="InterPro" id="IPR004563">
    <property type="entry name" value="Apolipo_AcylTrfase"/>
</dbReference>
<dbReference type="RefSeq" id="WP_379013378.1">
    <property type="nucleotide sequence ID" value="NZ_JBHSDC010000012.1"/>
</dbReference>
<dbReference type="NCBIfam" id="TIGR00546">
    <property type="entry name" value="lnt"/>
    <property type="match status" value="1"/>
</dbReference>
<evidence type="ECO:0000256" key="6">
    <source>
        <dbReference type="ARBA" id="ARBA00022989"/>
    </source>
</evidence>
<evidence type="ECO:0000256" key="7">
    <source>
        <dbReference type="ARBA" id="ARBA00023136"/>
    </source>
</evidence>
<dbReference type="PANTHER" id="PTHR38686:SF1">
    <property type="entry name" value="APOLIPOPROTEIN N-ACYLTRANSFERASE"/>
    <property type="match status" value="1"/>
</dbReference>
<comment type="subcellular location">
    <subcellularLocation>
        <location evidence="1 9">Cell membrane</location>
        <topology evidence="1 9">Multi-pass membrane protein</topology>
    </subcellularLocation>
</comment>
<evidence type="ECO:0000313" key="12">
    <source>
        <dbReference type="Proteomes" id="UP001595906"/>
    </source>
</evidence>
<proteinExistence type="inferred from homology"/>
<keyword evidence="7 9" id="KW-0472">Membrane</keyword>
<feature type="transmembrane region" description="Helical" evidence="9">
    <location>
        <begin position="108"/>
        <end position="127"/>
    </location>
</feature>
<dbReference type="HAMAP" id="MF_01148">
    <property type="entry name" value="Lnt"/>
    <property type="match status" value="1"/>
</dbReference>
<evidence type="ECO:0000256" key="5">
    <source>
        <dbReference type="ARBA" id="ARBA00022692"/>
    </source>
</evidence>
<feature type="transmembrane region" description="Helical" evidence="9">
    <location>
        <begin position="76"/>
        <end position="96"/>
    </location>
</feature>
<keyword evidence="4 9" id="KW-0808">Transferase</keyword>
<feature type="transmembrane region" description="Helical" evidence="9">
    <location>
        <begin position="503"/>
        <end position="525"/>
    </location>
</feature>
<dbReference type="Gene3D" id="3.60.110.10">
    <property type="entry name" value="Carbon-nitrogen hydrolase"/>
    <property type="match status" value="1"/>
</dbReference>
<protein>
    <recommendedName>
        <fullName evidence="9">Apolipoprotein N-acyltransferase</fullName>
        <shortName evidence="9">ALP N-acyltransferase</shortName>
        <ecNumber evidence="9">2.3.1.269</ecNumber>
    </recommendedName>
</protein>
<accession>A0ABV8PV64</accession>
<evidence type="ECO:0000256" key="9">
    <source>
        <dbReference type="HAMAP-Rule" id="MF_01148"/>
    </source>
</evidence>
<keyword evidence="12" id="KW-1185">Reference proteome</keyword>
<dbReference type="PROSITE" id="PS50263">
    <property type="entry name" value="CN_HYDROLASE"/>
    <property type="match status" value="1"/>
</dbReference>
<dbReference type="GO" id="GO:0016746">
    <property type="term" value="F:acyltransferase activity"/>
    <property type="evidence" value="ECO:0007669"/>
    <property type="project" value="UniProtKB-KW"/>
</dbReference>
<keyword evidence="3 9" id="KW-1003">Cell membrane</keyword>
<reference evidence="12" key="1">
    <citation type="journal article" date="2019" name="Int. J. Syst. Evol. Microbiol.">
        <title>The Global Catalogue of Microorganisms (GCM) 10K type strain sequencing project: providing services to taxonomists for standard genome sequencing and annotation.</title>
        <authorList>
            <consortium name="The Broad Institute Genomics Platform"/>
            <consortium name="The Broad Institute Genome Sequencing Center for Infectious Disease"/>
            <person name="Wu L."/>
            <person name="Ma J."/>
        </authorList>
    </citation>
    <scope>NUCLEOTIDE SEQUENCE [LARGE SCALE GENOMIC DNA]</scope>
    <source>
        <strain evidence="12">CECT 8010</strain>
    </source>
</reference>
<dbReference type="InterPro" id="IPR045378">
    <property type="entry name" value="LNT_N"/>
</dbReference>
<dbReference type="CDD" id="cd07571">
    <property type="entry name" value="ALP_N-acyl_transferase"/>
    <property type="match status" value="1"/>
</dbReference>
<comment type="catalytic activity">
    <reaction evidence="9">
        <text>N-terminal S-1,2-diacyl-sn-glyceryl-L-cysteinyl-[lipoprotein] + a glycerophospholipid = N-acyl-S-1,2-diacyl-sn-glyceryl-L-cysteinyl-[lipoprotein] + a 2-acyl-sn-glycero-3-phospholipid + H(+)</text>
        <dbReference type="Rhea" id="RHEA:48228"/>
        <dbReference type="Rhea" id="RHEA-COMP:14681"/>
        <dbReference type="Rhea" id="RHEA-COMP:14684"/>
        <dbReference type="ChEBI" id="CHEBI:15378"/>
        <dbReference type="ChEBI" id="CHEBI:136912"/>
        <dbReference type="ChEBI" id="CHEBI:140656"/>
        <dbReference type="ChEBI" id="CHEBI:140657"/>
        <dbReference type="ChEBI" id="CHEBI:140660"/>
        <dbReference type="EC" id="2.3.1.269"/>
    </reaction>
</comment>
<feature type="transmembrane region" description="Helical" evidence="9">
    <location>
        <begin position="188"/>
        <end position="207"/>
    </location>
</feature>
<feature type="transmembrane region" description="Helical" evidence="9">
    <location>
        <begin position="50"/>
        <end position="70"/>
    </location>
</feature>
<evidence type="ECO:0000256" key="4">
    <source>
        <dbReference type="ARBA" id="ARBA00022679"/>
    </source>
</evidence>
<dbReference type="EC" id="2.3.1.269" evidence="9"/>
<dbReference type="Pfam" id="PF00795">
    <property type="entry name" value="CN_hydrolase"/>
    <property type="match status" value="1"/>
</dbReference>
<evidence type="ECO:0000313" key="11">
    <source>
        <dbReference type="EMBL" id="MFC4231783.1"/>
    </source>
</evidence>
<name>A0ABV8PV64_9BACT</name>
<sequence>MKRFQLFGLSILSGILLFAAWPVSPLTFAVFLGFVPLLFVADAIVKKNVFFCFSFLALCIWNTSTTWWIWNSTDVGSIAAIIANSVLMCLPWWGYFTFKKIYGKRSGYIALVAFWMLFEYIHLNWQLSWPWLTLGNVFASHPSWVQWYEYTGVSGGTLWILIVNIALKEMILKFQVSGFKFQEKANGKSIGIFIALISIPFIFSAIISQRFKIIHPINSSDVVIIQPNIDPYQKFNSNSIAQQVQILVRLSEQNMDSSTKLIIWPETAMSAQEEQGHVAESDIYKPVFNFINQHPNITIISGIETYKMYGSEKYTATSRLAGNGNYYDVFNAAVAIKANQPIQFYNKSKLVPGVESLPTFLNFLGPIFEKFGGSTGGYGKSDSSKVFTENGNPYVAAPVICYESIYGEYVASYVQRGANMIAIITNDGWWGNTPGHKQHLQYARLRAIETRRWVARSANTGISAVINDRGDILTTQPWNKEAALKYNIPTSTTETVYVAYGDYLYKLATVFAALLLGWHIAKLLINRFVKK</sequence>
<comment type="pathway">
    <text evidence="9">Protein modification; lipoprotein biosynthesis (N-acyl transfer).</text>
</comment>
<evidence type="ECO:0000256" key="8">
    <source>
        <dbReference type="ARBA" id="ARBA00023315"/>
    </source>
</evidence>
<evidence type="ECO:0000256" key="1">
    <source>
        <dbReference type="ARBA" id="ARBA00004651"/>
    </source>
</evidence>
<feature type="transmembrane region" description="Helical" evidence="9">
    <location>
        <begin position="147"/>
        <end position="167"/>
    </location>
</feature>